<sequence>MSGFLSNKIHRRLLVAVPAMLLTVSVAFAQQSPQRPANTDDDAAAAVQKPAGASAAPAGGNRAGGRMTSAEATRAFLGLGVAPDAAAAERGKPIYAQNCAGCHGPDARGGIGPNLLYSSQVLDDDHGEKLVPFLKVGRPDKGMPPFAGTPDRDLTDVAEFLHLQVENYANRGTYQNNNNVLVGNAKAGAAYFAKNCVQCHSVTGDLKGVGGRIRPLDLQRAMIFPPREDHPKRAIRATVTTAAGTVEGVVTRIDDFVVVLTQDDGTVRPFARGEGVTVALKDPLAWHKDFAFRLKDKDMTDLVTYLGGLK</sequence>
<evidence type="ECO:0000256" key="6">
    <source>
        <dbReference type="PROSITE-ProRule" id="PRU00433"/>
    </source>
</evidence>
<evidence type="ECO:0000256" key="2">
    <source>
        <dbReference type="ARBA" id="ARBA00022617"/>
    </source>
</evidence>
<evidence type="ECO:0000259" key="9">
    <source>
        <dbReference type="PROSITE" id="PS51007"/>
    </source>
</evidence>
<feature type="chain" id="PRO_5045851281" evidence="8">
    <location>
        <begin position="30"/>
        <end position="310"/>
    </location>
</feature>
<keyword evidence="3 6" id="KW-0479">Metal-binding</keyword>
<evidence type="ECO:0000256" key="7">
    <source>
        <dbReference type="SAM" id="MobiDB-lite"/>
    </source>
</evidence>
<dbReference type="Gene3D" id="1.10.760.10">
    <property type="entry name" value="Cytochrome c-like domain"/>
    <property type="match status" value="2"/>
</dbReference>
<feature type="compositionally biased region" description="Low complexity" evidence="7">
    <location>
        <begin position="44"/>
        <end position="60"/>
    </location>
</feature>
<evidence type="ECO:0000313" key="10">
    <source>
        <dbReference type="EMBL" id="MFD1611170.1"/>
    </source>
</evidence>
<feature type="region of interest" description="Disordered" evidence="7">
    <location>
        <begin position="33"/>
        <end position="67"/>
    </location>
</feature>
<dbReference type="EMBL" id="JBHUDY010000001">
    <property type="protein sequence ID" value="MFD1611170.1"/>
    <property type="molecule type" value="Genomic_DNA"/>
</dbReference>
<name>A0ABW4I0M8_9SPHN</name>
<evidence type="ECO:0000313" key="11">
    <source>
        <dbReference type="Proteomes" id="UP001597115"/>
    </source>
</evidence>
<dbReference type="RefSeq" id="WP_380887535.1">
    <property type="nucleotide sequence ID" value="NZ_JBHUDY010000001.1"/>
</dbReference>
<keyword evidence="11" id="KW-1185">Reference proteome</keyword>
<dbReference type="PANTHER" id="PTHR37823:SF1">
    <property type="entry name" value="CYTOCHROME C-553-LIKE"/>
    <property type="match status" value="1"/>
</dbReference>
<accession>A0ABW4I0M8</accession>
<keyword evidence="5 6" id="KW-0408">Iron</keyword>
<dbReference type="Pfam" id="PF13442">
    <property type="entry name" value="Cytochrome_CBB3"/>
    <property type="match status" value="1"/>
</dbReference>
<dbReference type="PROSITE" id="PS51007">
    <property type="entry name" value="CYTC"/>
    <property type="match status" value="2"/>
</dbReference>
<keyword evidence="8" id="KW-0732">Signal</keyword>
<evidence type="ECO:0000256" key="8">
    <source>
        <dbReference type="SAM" id="SignalP"/>
    </source>
</evidence>
<evidence type="ECO:0000256" key="1">
    <source>
        <dbReference type="ARBA" id="ARBA00022448"/>
    </source>
</evidence>
<comment type="caution">
    <text evidence="10">The sequence shown here is derived from an EMBL/GenBank/DDBJ whole genome shotgun (WGS) entry which is preliminary data.</text>
</comment>
<reference evidence="11" key="1">
    <citation type="journal article" date="2019" name="Int. J. Syst. Evol. Microbiol.">
        <title>The Global Catalogue of Microorganisms (GCM) 10K type strain sequencing project: providing services to taxonomists for standard genome sequencing and annotation.</title>
        <authorList>
            <consortium name="The Broad Institute Genomics Platform"/>
            <consortium name="The Broad Institute Genome Sequencing Center for Infectious Disease"/>
            <person name="Wu L."/>
            <person name="Ma J."/>
        </authorList>
    </citation>
    <scope>NUCLEOTIDE SEQUENCE [LARGE SCALE GENOMIC DNA]</scope>
    <source>
        <strain evidence="11">CGMCC 1.16275</strain>
    </source>
</reference>
<dbReference type="PANTHER" id="PTHR37823">
    <property type="entry name" value="CYTOCHROME C-553-LIKE"/>
    <property type="match status" value="1"/>
</dbReference>
<keyword evidence="2 6" id="KW-0349">Heme</keyword>
<gene>
    <name evidence="10" type="ORF">ACFSCW_05070</name>
</gene>
<dbReference type="InterPro" id="IPR036909">
    <property type="entry name" value="Cyt_c-like_dom_sf"/>
</dbReference>
<keyword evidence="1" id="KW-0813">Transport</keyword>
<feature type="domain" description="Cytochrome c" evidence="9">
    <location>
        <begin position="183"/>
        <end position="310"/>
    </location>
</feature>
<feature type="domain" description="Cytochrome c" evidence="9">
    <location>
        <begin position="86"/>
        <end position="165"/>
    </location>
</feature>
<dbReference type="SUPFAM" id="SSF46626">
    <property type="entry name" value="Cytochrome c"/>
    <property type="match status" value="2"/>
</dbReference>
<keyword evidence="4" id="KW-0249">Electron transport</keyword>
<evidence type="ECO:0000256" key="3">
    <source>
        <dbReference type="ARBA" id="ARBA00022723"/>
    </source>
</evidence>
<dbReference type="Proteomes" id="UP001597115">
    <property type="component" value="Unassembled WGS sequence"/>
</dbReference>
<organism evidence="10 11">
    <name type="scientific">Sphingomonas tabacisoli</name>
    <dbReference type="NCBI Taxonomy" id="2249466"/>
    <lineage>
        <taxon>Bacteria</taxon>
        <taxon>Pseudomonadati</taxon>
        <taxon>Pseudomonadota</taxon>
        <taxon>Alphaproteobacteria</taxon>
        <taxon>Sphingomonadales</taxon>
        <taxon>Sphingomonadaceae</taxon>
        <taxon>Sphingomonas</taxon>
    </lineage>
</organism>
<proteinExistence type="predicted"/>
<dbReference type="InterPro" id="IPR051811">
    <property type="entry name" value="Cytochrome_c550/c551-like"/>
</dbReference>
<dbReference type="InterPro" id="IPR009056">
    <property type="entry name" value="Cyt_c-like_dom"/>
</dbReference>
<feature type="signal peptide" evidence="8">
    <location>
        <begin position="1"/>
        <end position="29"/>
    </location>
</feature>
<evidence type="ECO:0000256" key="4">
    <source>
        <dbReference type="ARBA" id="ARBA00022982"/>
    </source>
</evidence>
<protein>
    <submittedName>
        <fullName evidence="10">C-type cytochrome</fullName>
    </submittedName>
</protein>
<evidence type="ECO:0000256" key="5">
    <source>
        <dbReference type="ARBA" id="ARBA00023004"/>
    </source>
</evidence>